<dbReference type="Proteomes" id="UP000826616">
    <property type="component" value="Chromosome"/>
</dbReference>
<keyword evidence="5" id="KW-1185">Reference proteome</keyword>
<gene>
    <name evidence="2" type="ORF">K3F53_02945</name>
    <name evidence="3" type="ORF">SAMN04489735_10382</name>
</gene>
<dbReference type="AlphaFoldDB" id="A0A1G8DZV9"/>
<evidence type="ECO:0000313" key="3">
    <source>
        <dbReference type="EMBL" id="SDH62989.1"/>
    </source>
</evidence>
<evidence type="ECO:0000313" key="4">
    <source>
        <dbReference type="Proteomes" id="UP000198956"/>
    </source>
</evidence>
<dbReference type="GeneID" id="97140317"/>
<name>A0A1G8DZV9_ANETH</name>
<dbReference type="EMBL" id="CP080764">
    <property type="protein sequence ID" value="QYY43262.1"/>
    <property type="molecule type" value="Genomic_DNA"/>
</dbReference>
<proteinExistence type="predicted"/>
<keyword evidence="1" id="KW-0732">Signal</keyword>
<evidence type="ECO:0000313" key="2">
    <source>
        <dbReference type="EMBL" id="QYY43262.1"/>
    </source>
</evidence>
<feature type="signal peptide" evidence="1">
    <location>
        <begin position="1"/>
        <end position="24"/>
    </location>
</feature>
<reference evidence="2 5" key="2">
    <citation type="submission" date="2021-08" db="EMBL/GenBank/DDBJ databases">
        <title>Complete genome sequence of the strain Aneurinibacillus thermoaerophilus CCM 8960.</title>
        <authorList>
            <person name="Musilova J."/>
            <person name="Kourilova X."/>
            <person name="Pernicova I."/>
            <person name="Bezdicek M."/>
            <person name="Lengerova M."/>
            <person name="Obruca S."/>
            <person name="Sedlar K."/>
        </authorList>
    </citation>
    <scope>NUCLEOTIDE SEQUENCE [LARGE SCALE GENOMIC DNA]</scope>
    <source>
        <strain evidence="2 5">CCM 8960</strain>
    </source>
</reference>
<evidence type="ECO:0000256" key="1">
    <source>
        <dbReference type="SAM" id="SignalP"/>
    </source>
</evidence>
<dbReference type="RefSeq" id="WP_091261088.1">
    <property type="nucleotide sequence ID" value="NZ_CP080764.1"/>
</dbReference>
<reference evidence="3 4" key="1">
    <citation type="submission" date="2016-10" db="EMBL/GenBank/DDBJ databases">
        <authorList>
            <person name="de Groot N.N."/>
        </authorList>
    </citation>
    <scope>NUCLEOTIDE SEQUENCE [LARGE SCALE GENOMIC DNA]</scope>
    <source>
        <strain evidence="3 4">L 420-91</strain>
    </source>
</reference>
<organism evidence="3 4">
    <name type="scientific">Aneurinibacillus thermoaerophilus</name>
    <dbReference type="NCBI Taxonomy" id="143495"/>
    <lineage>
        <taxon>Bacteria</taxon>
        <taxon>Bacillati</taxon>
        <taxon>Bacillota</taxon>
        <taxon>Bacilli</taxon>
        <taxon>Bacillales</taxon>
        <taxon>Paenibacillaceae</taxon>
        <taxon>Aneurinibacillus group</taxon>
        <taxon>Aneurinibacillus</taxon>
    </lineage>
</organism>
<accession>A0A1G8DZV9</accession>
<protein>
    <submittedName>
        <fullName evidence="3">Uncharacterized protein</fullName>
    </submittedName>
</protein>
<dbReference type="Proteomes" id="UP000198956">
    <property type="component" value="Unassembled WGS sequence"/>
</dbReference>
<feature type="chain" id="PRO_5011506673" evidence="1">
    <location>
        <begin position="25"/>
        <end position="162"/>
    </location>
</feature>
<dbReference type="EMBL" id="FNDE01000038">
    <property type="protein sequence ID" value="SDH62989.1"/>
    <property type="molecule type" value="Genomic_DNA"/>
</dbReference>
<evidence type="ECO:0000313" key="5">
    <source>
        <dbReference type="Proteomes" id="UP000826616"/>
    </source>
</evidence>
<sequence>MAKKSKIIPLVAAISLLGSSMVFADESFQPSSSTSQIQSTENISNTNKPYKVERAIINGNEIPVFYFNSKEGAESYKQELMNQVQQQALNSAPNSSEVVTPTYGTKSGYTYRGVDRYNYGHATTTVYNYSDKRVTVNLSPINWRASRFIEPTIVALSTKASS</sequence>